<evidence type="ECO:0000313" key="4">
    <source>
        <dbReference type="Proteomes" id="UP000289856"/>
    </source>
</evidence>
<feature type="signal peptide" evidence="2">
    <location>
        <begin position="1"/>
        <end position="27"/>
    </location>
</feature>
<proteinExistence type="predicted"/>
<evidence type="ECO:0000256" key="1">
    <source>
        <dbReference type="SAM" id="MobiDB-lite"/>
    </source>
</evidence>
<dbReference type="SUPFAM" id="SSF53187">
    <property type="entry name" value="Zn-dependent exopeptidases"/>
    <property type="match status" value="1"/>
</dbReference>
<gene>
    <name evidence="3" type="ORF">KCTCHS21_02230</name>
</gene>
<dbReference type="AlphaFoldDB" id="A0A3T1CYB4"/>
<evidence type="ECO:0008006" key="5">
    <source>
        <dbReference type="Google" id="ProtNLM"/>
    </source>
</evidence>
<dbReference type="Proteomes" id="UP000289856">
    <property type="component" value="Chromosome"/>
</dbReference>
<dbReference type="Gene3D" id="3.50.30.30">
    <property type="match status" value="1"/>
</dbReference>
<dbReference type="KEGG" id="cohn:KCTCHS21_02230"/>
<evidence type="ECO:0000256" key="2">
    <source>
        <dbReference type="SAM" id="SignalP"/>
    </source>
</evidence>
<accession>A0A3T1CYB4</accession>
<dbReference type="OrthoDB" id="2675640at2"/>
<keyword evidence="2" id="KW-0732">Signal</keyword>
<name>A0A3T1CYB4_9BACL</name>
<feature type="region of interest" description="Disordered" evidence="1">
    <location>
        <begin position="737"/>
        <end position="767"/>
    </location>
</feature>
<dbReference type="Gene3D" id="3.40.630.10">
    <property type="entry name" value="Zn peptidases"/>
    <property type="match status" value="1"/>
</dbReference>
<keyword evidence="4" id="KW-1185">Reference proteome</keyword>
<feature type="compositionally biased region" description="Low complexity" evidence="1">
    <location>
        <begin position="750"/>
        <end position="759"/>
    </location>
</feature>
<feature type="chain" id="PRO_5039069402" description="Peptidase M28 domain-containing protein" evidence="2">
    <location>
        <begin position="28"/>
        <end position="886"/>
    </location>
</feature>
<reference evidence="3 4" key="1">
    <citation type="submission" date="2019-01" db="EMBL/GenBank/DDBJ databases">
        <title>Complete genome sequence of Cohnella hallensis HS21 isolated from Korean fir (Abies koreana) rhizospheric soil.</title>
        <authorList>
            <person name="Jiang L."/>
            <person name="Kang S.W."/>
            <person name="Kim S."/>
            <person name="Jung J."/>
            <person name="Kim C.Y."/>
            <person name="Kim D.H."/>
            <person name="Kim S.W."/>
            <person name="Lee J."/>
        </authorList>
    </citation>
    <scope>NUCLEOTIDE SEQUENCE [LARGE SCALE GENOMIC DNA]</scope>
    <source>
        <strain evidence="3 4">HS21</strain>
    </source>
</reference>
<sequence length="886" mass="97510">MISRTARKVLLVILAITLVFTSQSWSAYTVSAASGASEYGLIQELAKSDYTGRQAGTPGYAKAVSLIESRMKAIGMSPMLEGGKFRQSVPTAVAVLTKEQVSINGKSLALMKDYMPYARSAEGKYTFTGVYDAAAGNASDYKGKVDGLVLFRWLDKDGKFPQGLLDRIQRAVAQGAKGVLVITNGELKVGNYEHPLNGHSISVPVLYISEEAARQAGFKSDYLPVQLPTPKVEMQLTISRTSSSADNLIGVIPGKQEKAVLWVTNIDGFGSLPDGRWYESAISGSAATTMMLDMARYYGEHQPEYTQIFTFVGSKWTGQEGITALANKLNFESIAATVDLYAMGGSADIRIGYTDPSFESFAKASFNQAYYNNDLGNALSNTLRGKTKRLLIVRDQNTWVDDSMADKASAITKAQYESGVKVLLEQGDRMMSQLSKEDSVSFDYEAQAFTPAAFDNPKLTLSRIESKHYTIYADEVYRGQITPSIMKEMDAIYERDAYYNYRSKTGPKIIALFMQDGNKAAVIAGRTDLEGQSEAAGGGFANFNRKDNQIYIYMRSGPYMETIAHESNHALASSNPHSRDQSVLEEWQGQSHFVRYANLKYLEDPAALINSRFANNHEVPDLMRIIANYKTALDWTWFTKLAPNPNGHLYTYYTMGSMYAFLNYKYGEATSRRAIYRNYQDVTRAQQNLIADTGLSLDAFLQAWSSWMARPDAALVSTGSNNEFDYMMLYTLPDPKDGSPASGGNGNTGNAGNAGNNGNIGQALPGTNMKAGSKGNIDFSYQFASKDLSIVSVKLSPTKTGAQFVIIYKSTDSRYVNIFNPPNGDRLLKFQDKVAKPIKGQATFTFTQKEVTTLLGVGLVAFKFGNKNDFLFVRSSDIANLLKKKV</sequence>
<protein>
    <recommendedName>
        <fullName evidence="5">Peptidase M28 domain-containing protein</fullName>
    </recommendedName>
</protein>
<evidence type="ECO:0000313" key="3">
    <source>
        <dbReference type="EMBL" id="BBI30824.1"/>
    </source>
</evidence>
<dbReference type="RefSeq" id="WP_130604744.1">
    <property type="nucleotide sequence ID" value="NZ_AP019400.1"/>
</dbReference>
<organism evidence="3 4">
    <name type="scientific">Cohnella abietis</name>
    <dbReference type="NCBI Taxonomy" id="2507935"/>
    <lineage>
        <taxon>Bacteria</taxon>
        <taxon>Bacillati</taxon>
        <taxon>Bacillota</taxon>
        <taxon>Bacilli</taxon>
        <taxon>Bacillales</taxon>
        <taxon>Paenibacillaceae</taxon>
        <taxon>Cohnella</taxon>
    </lineage>
</organism>
<dbReference type="EMBL" id="AP019400">
    <property type="protein sequence ID" value="BBI30824.1"/>
    <property type="molecule type" value="Genomic_DNA"/>
</dbReference>